<keyword evidence="2" id="KW-1185">Reference proteome</keyword>
<evidence type="ECO:0000313" key="1">
    <source>
        <dbReference type="EMBL" id="KAF7826678.1"/>
    </source>
</evidence>
<reference evidence="1" key="1">
    <citation type="submission" date="2020-09" db="EMBL/GenBank/DDBJ databases">
        <title>Genome-Enabled Discovery of Anthraquinone Biosynthesis in Senna tora.</title>
        <authorList>
            <person name="Kang S.-H."/>
            <person name="Pandey R.P."/>
            <person name="Lee C.-M."/>
            <person name="Sim J.-S."/>
            <person name="Jeong J.-T."/>
            <person name="Choi B.-S."/>
            <person name="Jung M."/>
            <person name="Ginzburg D."/>
            <person name="Zhao K."/>
            <person name="Won S.Y."/>
            <person name="Oh T.-J."/>
            <person name="Yu Y."/>
            <person name="Kim N.-H."/>
            <person name="Lee O.R."/>
            <person name="Lee T.-H."/>
            <person name="Bashyal P."/>
            <person name="Kim T.-S."/>
            <person name="Lee W.-H."/>
            <person name="Kawkins C."/>
            <person name="Kim C.-K."/>
            <person name="Kim J.S."/>
            <person name="Ahn B.O."/>
            <person name="Rhee S.Y."/>
            <person name="Sohng J.K."/>
        </authorList>
    </citation>
    <scope>NUCLEOTIDE SEQUENCE</scope>
    <source>
        <tissue evidence="1">Leaf</tissue>
    </source>
</reference>
<evidence type="ECO:0000313" key="2">
    <source>
        <dbReference type="Proteomes" id="UP000634136"/>
    </source>
</evidence>
<dbReference type="Proteomes" id="UP000634136">
    <property type="component" value="Unassembled WGS sequence"/>
</dbReference>
<comment type="caution">
    <text evidence="1">The sequence shown here is derived from an EMBL/GenBank/DDBJ whole genome shotgun (WGS) entry which is preliminary data.</text>
</comment>
<protein>
    <submittedName>
        <fullName evidence="1">Uncharacterized protein</fullName>
    </submittedName>
</protein>
<name>A0A834TQ83_9FABA</name>
<organism evidence="1 2">
    <name type="scientific">Senna tora</name>
    <dbReference type="NCBI Taxonomy" id="362788"/>
    <lineage>
        <taxon>Eukaryota</taxon>
        <taxon>Viridiplantae</taxon>
        <taxon>Streptophyta</taxon>
        <taxon>Embryophyta</taxon>
        <taxon>Tracheophyta</taxon>
        <taxon>Spermatophyta</taxon>
        <taxon>Magnoliopsida</taxon>
        <taxon>eudicotyledons</taxon>
        <taxon>Gunneridae</taxon>
        <taxon>Pentapetalae</taxon>
        <taxon>rosids</taxon>
        <taxon>fabids</taxon>
        <taxon>Fabales</taxon>
        <taxon>Fabaceae</taxon>
        <taxon>Caesalpinioideae</taxon>
        <taxon>Cassia clade</taxon>
        <taxon>Senna</taxon>
    </lineage>
</organism>
<dbReference type="AlphaFoldDB" id="A0A834TQ83"/>
<dbReference type="EMBL" id="JAAIUW010000006">
    <property type="protein sequence ID" value="KAF7826678.1"/>
    <property type="molecule type" value="Genomic_DNA"/>
</dbReference>
<gene>
    <name evidence="1" type="ORF">G2W53_017842</name>
</gene>
<sequence length="188" mass="20688">MVMEGCMESVGMDAFEVCHGSTGVGHGGERFCALKAFLDISVPLLEKKKIPLRSIGNGLHSKIQPRSKPDPPCKLAVFENMLYRFGSITTMRAQISTRNARSQSCVGDSLISLLDTKISMLCKAPGPFISNIELFPKGGRSEASDSVCSSGERIETRHLPKLMKKVTHRLTSIPVCFKEHRMSSAYIR</sequence>
<proteinExistence type="predicted"/>
<accession>A0A834TQ83</accession>